<reference evidence="1" key="1">
    <citation type="journal article" date="2015" name="Nature">
        <title>Complex archaea that bridge the gap between prokaryotes and eukaryotes.</title>
        <authorList>
            <person name="Spang A."/>
            <person name="Saw J.H."/>
            <person name="Jorgensen S.L."/>
            <person name="Zaremba-Niedzwiedzka K."/>
            <person name="Martijn J."/>
            <person name="Lind A.E."/>
            <person name="van Eijk R."/>
            <person name="Schleper C."/>
            <person name="Guy L."/>
            <person name="Ettema T.J."/>
        </authorList>
    </citation>
    <scope>NUCLEOTIDE SEQUENCE</scope>
</reference>
<feature type="non-terminal residue" evidence="1">
    <location>
        <position position="1"/>
    </location>
</feature>
<sequence>VLDGVERGGLPGSVLAGDPNDVALRRYVDGLNPLDVLGGQPDNPHSLLHSSSSIVGASRFRPFGCRCSIEA</sequence>
<comment type="caution">
    <text evidence="1">The sequence shown here is derived from an EMBL/GenBank/DDBJ whole genome shotgun (WGS) entry which is preliminary data.</text>
</comment>
<protein>
    <submittedName>
        <fullName evidence="1">Uncharacterized protein</fullName>
    </submittedName>
</protein>
<dbReference type="AlphaFoldDB" id="A0A0F9QSH7"/>
<dbReference type="EMBL" id="LAZR01001736">
    <property type="protein sequence ID" value="KKN39927.1"/>
    <property type="molecule type" value="Genomic_DNA"/>
</dbReference>
<accession>A0A0F9QSH7</accession>
<proteinExistence type="predicted"/>
<gene>
    <name evidence="1" type="ORF">LCGC14_0738630</name>
</gene>
<organism evidence="1">
    <name type="scientific">marine sediment metagenome</name>
    <dbReference type="NCBI Taxonomy" id="412755"/>
    <lineage>
        <taxon>unclassified sequences</taxon>
        <taxon>metagenomes</taxon>
        <taxon>ecological metagenomes</taxon>
    </lineage>
</organism>
<evidence type="ECO:0000313" key="1">
    <source>
        <dbReference type="EMBL" id="KKN39927.1"/>
    </source>
</evidence>
<name>A0A0F9QSH7_9ZZZZ</name>